<dbReference type="Proteomes" id="UP001408356">
    <property type="component" value="Unassembled WGS sequence"/>
</dbReference>
<keyword evidence="3" id="KW-1185">Reference proteome</keyword>
<feature type="transmembrane region" description="Helical" evidence="1">
    <location>
        <begin position="70"/>
        <end position="97"/>
    </location>
</feature>
<evidence type="ECO:0000313" key="3">
    <source>
        <dbReference type="Proteomes" id="UP001408356"/>
    </source>
</evidence>
<sequence length="101" mass="10812">MLTEELSPSNIEISNLVSKGIGDGIMEVGLGPWARWDSIGSPGVAYGITQNRFKSISKVEEHLGKHSKDFIGIPVTSVLLVTIVAFPTLDLILYALVSSDA</sequence>
<reference evidence="2 3" key="1">
    <citation type="journal article" date="2024" name="J. Plant Pathol.">
        <title>Sequence and assembly of the genome of Seiridium unicorne, isolate CBS 538.82, causal agent of cypress canker disease.</title>
        <authorList>
            <person name="Scali E."/>
            <person name="Rocca G.D."/>
            <person name="Danti R."/>
            <person name="Garbelotto M."/>
            <person name="Barberini S."/>
            <person name="Baroncelli R."/>
            <person name="Emiliani G."/>
        </authorList>
    </citation>
    <scope>NUCLEOTIDE SEQUENCE [LARGE SCALE GENOMIC DNA]</scope>
    <source>
        <strain evidence="2 3">BM-138-508</strain>
    </source>
</reference>
<comment type="caution">
    <text evidence="2">The sequence shown here is derived from an EMBL/GenBank/DDBJ whole genome shotgun (WGS) entry which is preliminary data.</text>
</comment>
<name>A0ABR2V7V6_9PEZI</name>
<evidence type="ECO:0000256" key="1">
    <source>
        <dbReference type="SAM" id="Phobius"/>
    </source>
</evidence>
<accession>A0ABR2V7V6</accession>
<proteinExistence type="predicted"/>
<gene>
    <name evidence="2" type="ORF">SUNI508_04669</name>
</gene>
<dbReference type="EMBL" id="JARVKF010000101">
    <property type="protein sequence ID" value="KAK9423002.1"/>
    <property type="molecule type" value="Genomic_DNA"/>
</dbReference>
<keyword evidence="1" id="KW-1133">Transmembrane helix</keyword>
<protein>
    <submittedName>
        <fullName evidence="2">Uncharacterized protein</fullName>
    </submittedName>
</protein>
<evidence type="ECO:0000313" key="2">
    <source>
        <dbReference type="EMBL" id="KAK9423002.1"/>
    </source>
</evidence>
<keyword evidence="1" id="KW-0472">Membrane</keyword>
<organism evidence="2 3">
    <name type="scientific">Seiridium unicorne</name>
    <dbReference type="NCBI Taxonomy" id="138068"/>
    <lineage>
        <taxon>Eukaryota</taxon>
        <taxon>Fungi</taxon>
        <taxon>Dikarya</taxon>
        <taxon>Ascomycota</taxon>
        <taxon>Pezizomycotina</taxon>
        <taxon>Sordariomycetes</taxon>
        <taxon>Xylariomycetidae</taxon>
        <taxon>Amphisphaeriales</taxon>
        <taxon>Sporocadaceae</taxon>
        <taxon>Seiridium</taxon>
    </lineage>
</organism>
<keyword evidence="1" id="KW-0812">Transmembrane</keyword>